<evidence type="ECO:0000313" key="8">
    <source>
        <dbReference type="EMBL" id="ORX43769.1"/>
    </source>
</evidence>
<dbReference type="InterPro" id="IPR005024">
    <property type="entry name" value="Snf7_fam"/>
</dbReference>
<keyword evidence="9" id="KW-1185">Reference proteome</keyword>
<accession>A0A1Y1V0H3</accession>
<evidence type="ECO:0000256" key="1">
    <source>
        <dbReference type="ARBA" id="ARBA00004608"/>
    </source>
</evidence>
<proteinExistence type="inferred from homology"/>
<evidence type="ECO:0000256" key="6">
    <source>
        <dbReference type="ARBA" id="ARBA00023136"/>
    </source>
</evidence>
<dbReference type="GO" id="GO:0015031">
    <property type="term" value="P:protein transport"/>
    <property type="evidence" value="ECO:0007669"/>
    <property type="project" value="UniProtKB-KW"/>
</dbReference>
<dbReference type="GO" id="GO:0006900">
    <property type="term" value="P:vesicle budding from membrane"/>
    <property type="evidence" value="ECO:0007669"/>
    <property type="project" value="TreeGrafter"/>
</dbReference>
<dbReference type="Pfam" id="PF03357">
    <property type="entry name" value="Snf7"/>
    <property type="match status" value="1"/>
</dbReference>
<dbReference type="OrthoDB" id="441172at2759"/>
<evidence type="ECO:0000256" key="5">
    <source>
        <dbReference type="ARBA" id="ARBA00022927"/>
    </source>
</evidence>
<dbReference type="GO" id="GO:0032511">
    <property type="term" value="P:late endosome to vacuole transport via multivesicular body sorting pathway"/>
    <property type="evidence" value="ECO:0007669"/>
    <property type="project" value="TreeGrafter"/>
</dbReference>
<dbReference type="GO" id="GO:0000815">
    <property type="term" value="C:ESCRT III complex"/>
    <property type="evidence" value="ECO:0007669"/>
    <property type="project" value="TreeGrafter"/>
</dbReference>
<keyword evidence="5" id="KW-0653">Protein transport</keyword>
<dbReference type="GO" id="GO:0005771">
    <property type="term" value="C:multivesicular body"/>
    <property type="evidence" value="ECO:0007669"/>
    <property type="project" value="TreeGrafter"/>
</dbReference>
<comment type="similarity">
    <text evidence="2">Belongs to the SNF7 family.</text>
</comment>
<sequence>MGSSSSKPKSKKITSQDKAILDLKIQRDKLTQYQKKIQVVLDREYEIAKINLKNGDKKKALLALKKRKYQEQLIEKIDTQLMNVEELVNNYKNVEMTRSIEYAVVEKDIIDKLKIGNETLTKLNNEMSIEKVEDLMNETAEAVAYQNEISELLSGAFTVEDEEAIEDELNQLIEEEINNKLPEVPNTKLPKVEVEEEPESEKEEVKAERKPEPELVTA</sequence>
<evidence type="ECO:0000313" key="9">
    <source>
        <dbReference type="Proteomes" id="UP000193719"/>
    </source>
</evidence>
<gene>
    <name evidence="8" type="ORF">BCR36DRAFT_373671</name>
</gene>
<dbReference type="AlphaFoldDB" id="A0A1Y1V0H3"/>
<protein>
    <submittedName>
        <fullName evidence="8">Snf7-domain-containing protein</fullName>
    </submittedName>
</protein>
<organism evidence="8 9">
    <name type="scientific">Piromyces finnis</name>
    <dbReference type="NCBI Taxonomy" id="1754191"/>
    <lineage>
        <taxon>Eukaryota</taxon>
        <taxon>Fungi</taxon>
        <taxon>Fungi incertae sedis</taxon>
        <taxon>Chytridiomycota</taxon>
        <taxon>Chytridiomycota incertae sedis</taxon>
        <taxon>Neocallimastigomycetes</taxon>
        <taxon>Neocallimastigales</taxon>
        <taxon>Neocallimastigaceae</taxon>
        <taxon>Piromyces</taxon>
    </lineage>
</organism>
<dbReference type="STRING" id="1754191.A0A1Y1V0H3"/>
<keyword evidence="4" id="KW-0967">Endosome</keyword>
<evidence type="ECO:0000256" key="3">
    <source>
        <dbReference type="ARBA" id="ARBA00022448"/>
    </source>
</evidence>
<feature type="region of interest" description="Disordered" evidence="7">
    <location>
        <begin position="184"/>
        <end position="218"/>
    </location>
</feature>
<keyword evidence="3" id="KW-0813">Transport</keyword>
<dbReference type="EMBL" id="MCFH01000050">
    <property type="protein sequence ID" value="ORX43769.1"/>
    <property type="molecule type" value="Genomic_DNA"/>
</dbReference>
<reference evidence="8 9" key="2">
    <citation type="submission" date="2016-08" db="EMBL/GenBank/DDBJ databases">
        <title>Pervasive Adenine N6-methylation of Active Genes in Fungi.</title>
        <authorList>
            <consortium name="DOE Joint Genome Institute"/>
            <person name="Mondo S.J."/>
            <person name="Dannebaum R.O."/>
            <person name="Kuo R.C."/>
            <person name="Labutti K."/>
            <person name="Haridas S."/>
            <person name="Kuo A."/>
            <person name="Salamov A."/>
            <person name="Ahrendt S.R."/>
            <person name="Lipzen A."/>
            <person name="Sullivan W."/>
            <person name="Andreopoulos W.B."/>
            <person name="Clum A."/>
            <person name="Lindquist E."/>
            <person name="Daum C."/>
            <person name="Ramamoorthy G.K."/>
            <person name="Gryganskyi A."/>
            <person name="Culley D."/>
            <person name="Magnuson J.K."/>
            <person name="James T.Y."/>
            <person name="O'Malley M.A."/>
            <person name="Stajich J.E."/>
            <person name="Spatafora J.W."/>
            <person name="Visel A."/>
            <person name="Grigoriev I.V."/>
        </authorList>
    </citation>
    <scope>NUCLEOTIDE SEQUENCE [LARGE SCALE GENOMIC DNA]</scope>
    <source>
        <strain evidence="9">finn</strain>
    </source>
</reference>
<dbReference type="Gene3D" id="1.10.287.1060">
    <property type="entry name" value="ESAT-6-like"/>
    <property type="match status" value="1"/>
</dbReference>
<feature type="compositionally biased region" description="Basic and acidic residues" evidence="7">
    <location>
        <begin position="203"/>
        <end position="218"/>
    </location>
</feature>
<dbReference type="PANTHER" id="PTHR22761">
    <property type="entry name" value="CHARGED MULTIVESICULAR BODY PROTEIN"/>
    <property type="match status" value="1"/>
</dbReference>
<name>A0A1Y1V0H3_9FUNG</name>
<dbReference type="PANTHER" id="PTHR22761:SF5">
    <property type="entry name" value="CHARGED MULTIVESICULAR BODY PROTEIN 6"/>
    <property type="match status" value="1"/>
</dbReference>
<dbReference type="Proteomes" id="UP000193719">
    <property type="component" value="Unassembled WGS sequence"/>
</dbReference>
<evidence type="ECO:0000256" key="2">
    <source>
        <dbReference type="ARBA" id="ARBA00006190"/>
    </source>
</evidence>
<evidence type="ECO:0000256" key="7">
    <source>
        <dbReference type="SAM" id="MobiDB-lite"/>
    </source>
</evidence>
<evidence type="ECO:0000256" key="4">
    <source>
        <dbReference type="ARBA" id="ARBA00022753"/>
    </source>
</evidence>
<comment type="subcellular location">
    <subcellularLocation>
        <location evidence="1">Endosome membrane</location>
    </subcellularLocation>
</comment>
<comment type="caution">
    <text evidence="8">The sequence shown here is derived from an EMBL/GenBank/DDBJ whole genome shotgun (WGS) entry which is preliminary data.</text>
</comment>
<reference evidence="8 9" key="1">
    <citation type="submission" date="2016-08" db="EMBL/GenBank/DDBJ databases">
        <title>Genomes of anaerobic fungi encode conserved fungal cellulosomes for biomass hydrolysis.</title>
        <authorList>
            <consortium name="DOE Joint Genome Institute"/>
            <person name="Haitjema C.H."/>
            <person name="Gilmore S.P."/>
            <person name="Henske J.K."/>
            <person name="Solomon K.V."/>
            <person name="De Groot R."/>
            <person name="Kuo A."/>
            <person name="Mondo S.J."/>
            <person name="Salamov A.A."/>
            <person name="Labutti K."/>
            <person name="Zhao Z."/>
            <person name="Chiniquy J."/>
            <person name="Barry K."/>
            <person name="Brewer H.M."/>
            <person name="Purvine S.O."/>
            <person name="Wright A.T."/>
            <person name="Boxma B."/>
            <person name="Van Alen T."/>
            <person name="Hackstein J.H."/>
            <person name="Baker S.E."/>
            <person name="Grigoriev I.V."/>
            <person name="O'Malley M.A."/>
        </authorList>
    </citation>
    <scope>NUCLEOTIDE SEQUENCE [LARGE SCALE GENOMIC DNA]</scope>
    <source>
        <strain evidence="9">finn</strain>
    </source>
</reference>
<keyword evidence="6" id="KW-0472">Membrane</keyword>